<feature type="transmembrane region" description="Helical" evidence="1">
    <location>
        <begin position="52"/>
        <end position="73"/>
    </location>
</feature>
<evidence type="ECO:0000256" key="1">
    <source>
        <dbReference type="SAM" id="Phobius"/>
    </source>
</evidence>
<comment type="caution">
    <text evidence="2">The sequence shown here is derived from an EMBL/GenBank/DDBJ whole genome shotgun (WGS) entry which is preliminary data.</text>
</comment>
<dbReference type="EMBL" id="JAKCXM010000134">
    <property type="protein sequence ID" value="KAJ0401190.1"/>
    <property type="molecule type" value="Genomic_DNA"/>
</dbReference>
<evidence type="ECO:0000313" key="3">
    <source>
        <dbReference type="Proteomes" id="UP001209570"/>
    </source>
</evidence>
<keyword evidence="1" id="KW-0812">Transmembrane</keyword>
<feature type="transmembrane region" description="Helical" evidence="1">
    <location>
        <begin position="79"/>
        <end position="100"/>
    </location>
</feature>
<sequence>MGSYLSIVNNTPDVWMCKVGPDEAALKIAGIIVAVIGSVAAVIASAGAAAPIAAFLTANGVVSLFGISTSALLAVTSAAASVSTVATAIGSTSGFGMVVARSLANHLGDKGYWPIPAGEKATWGKMTLSLWQQSVCTKTIIADPKTVRTETVYMRPIFSGSTADSNRDHNIQWWVNKNGVEAESIVANAGAVARSLEAFVTDSADLAILIFPNGTIVDALDGHEIDPVT</sequence>
<keyword evidence="3" id="KW-1185">Reference proteome</keyword>
<organism evidence="2 3">
    <name type="scientific">Pythium insidiosum</name>
    <name type="common">Pythiosis disease agent</name>
    <dbReference type="NCBI Taxonomy" id="114742"/>
    <lineage>
        <taxon>Eukaryota</taxon>
        <taxon>Sar</taxon>
        <taxon>Stramenopiles</taxon>
        <taxon>Oomycota</taxon>
        <taxon>Peronosporomycetes</taxon>
        <taxon>Pythiales</taxon>
        <taxon>Pythiaceae</taxon>
        <taxon>Pythium</taxon>
    </lineage>
</organism>
<gene>
    <name evidence="2" type="ORF">P43SY_007609</name>
</gene>
<name>A0AAD5LJW1_PYTIN</name>
<reference evidence="2" key="1">
    <citation type="submission" date="2021-12" db="EMBL/GenBank/DDBJ databases">
        <title>Prjna785345.</title>
        <authorList>
            <person name="Rujirawat T."/>
            <person name="Krajaejun T."/>
        </authorList>
    </citation>
    <scope>NUCLEOTIDE SEQUENCE</scope>
    <source>
        <strain evidence="2">Pi057C3</strain>
    </source>
</reference>
<proteinExistence type="predicted"/>
<feature type="transmembrane region" description="Helical" evidence="1">
    <location>
        <begin position="24"/>
        <end position="45"/>
    </location>
</feature>
<keyword evidence="1" id="KW-0472">Membrane</keyword>
<accession>A0AAD5LJW1</accession>
<dbReference type="AlphaFoldDB" id="A0AAD5LJW1"/>
<evidence type="ECO:0000313" key="2">
    <source>
        <dbReference type="EMBL" id="KAJ0401190.1"/>
    </source>
</evidence>
<keyword evidence="1" id="KW-1133">Transmembrane helix</keyword>
<protein>
    <submittedName>
        <fullName evidence="2">Uncharacterized protein</fullName>
    </submittedName>
</protein>
<dbReference type="Proteomes" id="UP001209570">
    <property type="component" value="Unassembled WGS sequence"/>
</dbReference>